<evidence type="ECO:0000313" key="11">
    <source>
        <dbReference type="Proteomes" id="UP000310708"/>
    </source>
</evidence>
<dbReference type="Proteomes" id="UP000305647">
    <property type="component" value="Unassembled WGS sequence"/>
</dbReference>
<feature type="compositionally biased region" description="Low complexity" evidence="1">
    <location>
        <begin position="231"/>
        <end position="241"/>
    </location>
</feature>
<gene>
    <name evidence="5" type="ORF">E3Q01_00179</name>
    <name evidence="6" type="ORF">E3Q03_00270</name>
    <name evidence="4" type="ORF">E3Q10_00091</name>
    <name evidence="3" type="ORF">E3Q17_00143</name>
    <name evidence="2" type="ORF">E3Q22_00091</name>
</gene>
<evidence type="ECO:0000313" key="2">
    <source>
        <dbReference type="EMBL" id="TIB82646.1"/>
    </source>
</evidence>
<evidence type="ECO:0000313" key="5">
    <source>
        <dbReference type="EMBL" id="TIC70064.1"/>
    </source>
</evidence>
<dbReference type="EMBL" id="SPRV01000002">
    <property type="protein sequence ID" value="TIC71778.1"/>
    <property type="molecule type" value="Genomic_DNA"/>
</dbReference>
<evidence type="ECO:0000313" key="4">
    <source>
        <dbReference type="EMBL" id="TIC34595.1"/>
    </source>
</evidence>
<feature type="region of interest" description="Disordered" evidence="1">
    <location>
        <begin position="216"/>
        <end position="241"/>
    </location>
</feature>
<evidence type="ECO:0000313" key="7">
    <source>
        <dbReference type="Proteomes" id="UP000305362"/>
    </source>
</evidence>
<dbReference type="Proteomes" id="UP000310685">
    <property type="component" value="Unassembled WGS sequence"/>
</dbReference>
<name>A0A4T0SJ57_9BASI</name>
<dbReference type="Proteomes" id="UP000307169">
    <property type="component" value="Unassembled WGS sequence"/>
</dbReference>
<feature type="compositionally biased region" description="Polar residues" evidence="1">
    <location>
        <begin position="323"/>
        <end position="334"/>
    </location>
</feature>
<comment type="caution">
    <text evidence="4">The sequence shown here is derived from an EMBL/GenBank/DDBJ whole genome shotgun (WGS) entry which is preliminary data.</text>
</comment>
<evidence type="ECO:0000313" key="10">
    <source>
        <dbReference type="Proteomes" id="UP000310685"/>
    </source>
</evidence>
<feature type="compositionally biased region" description="Low complexity" evidence="1">
    <location>
        <begin position="21"/>
        <end position="42"/>
    </location>
</feature>
<accession>A0A4T0SJ57</accession>
<evidence type="ECO:0000313" key="3">
    <source>
        <dbReference type="EMBL" id="TIC04971.1"/>
    </source>
</evidence>
<sequence length="345" mass="38494">MEQLFYPEAINKREGMRRKSSASNLLSTLGTSSTSGRSRQGSDPIENIALNDNDGMDLLKDTIVRRIKSFKLMRMAYEGQDLEHTLDDYKMAKRTNKFLILGLSLSYHLDNHQPSDFVKSLSATLSEFDNIEDENFKPKIKNLFKMKQSKKGASNDGSGSNDITYLTNPNIPFQLSYFEVIYTLCDILVQIYCKLSSILGSTMANSSPLSPMYSISPTNYSTSPPPPPQLPHLSSQPSSTSLHSLASAQTNLLPFTDGLKRQQSSSTLKSDLGVHTFDQIWKTDGKLKKILITLTKDLNDIARQAIKDELYSLDPSIPVDHTQLPNQQYTSQPLSPVAESIKTTL</sequence>
<dbReference type="PANTHER" id="PTHR37332:SF1">
    <property type="entry name" value="ELMO DOMAIN-CONTAINING PROTEIN"/>
    <property type="match status" value="1"/>
</dbReference>
<evidence type="ECO:0000313" key="6">
    <source>
        <dbReference type="EMBL" id="TIC71778.1"/>
    </source>
</evidence>
<dbReference type="EMBL" id="SPRX01000001">
    <property type="protein sequence ID" value="TIC70064.1"/>
    <property type="molecule type" value="Genomic_DNA"/>
</dbReference>
<evidence type="ECO:0000313" key="8">
    <source>
        <dbReference type="Proteomes" id="UP000305647"/>
    </source>
</evidence>
<dbReference type="EMBL" id="SPRO01000001">
    <property type="protein sequence ID" value="TIC34595.1"/>
    <property type="molecule type" value="Genomic_DNA"/>
</dbReference>
<dbReference type="AlphaFoldDB" id="A0A4T0SJ57"/>
<dbReference type="EMBL" id="SPRC01000001">
    <property type="protein sequence ID" value="TIB82646.1"/>
    <property type="molecule type" value="Genomic_DNA"/>
</dbReference>
<feature type="region of interest" description="Disordered" evidence="1">
    <location>
        <begin position="16"/>
        <end position="45"/>
    </location>
</feature>
<feature type="region of interest" description="Disordered" evidence="1">
    <location>
        <begin position="322"/>
        <end position="345"/>
    </location>
</feature>
<proteinExistence type="predicted"/>
<protein>
    <submittedName>
        <fullName evidence="4">Uncharacterized protein</fullName>
    </submittedName>
</protein>
<dbReference type="PANTHER" id="PTHR37332">
    <property type="entry name" value="EXPRESSED PROTEIN"/>
    <property type="match status" value="1"/>
</dbReference>
<evidence type="ECO:0000313" key="9">
    <source>
        <dbReference type="Proteomes" id="UP000307169"/>
    </source>
</evidence>
<dbReference type="Proteomes" id="UP000305362">
    <property type="component" value="Unassembled WGS sequence"/>
</dbReference>
<dbReference type="EMBL" id="SPRH01000001">
    <property type="protein sequence ID" value="TIC04971.1"/>
    <property type="molecule type" value="Genomic_DNA"/>
</dbReference>
<reference evidence="7 8" key="1">
    <citation type="submission" date="2019-03" db="EMBL/GenBank/DDBJ databases">
        <title>Sequencing 25 genomes of Wallemia mellicola.</title>
        <authorList>
            <person name="Gostincar C."/>
        </authorList>
    </citation>
    <scope>NUCLEOTIDE SEQUENCE [LARGE SCALE GENOMIC DNA]</scope>
    <source>
        <strain evidence="3 9">EXF-1262</strain>
        <strain evidence="6 7">EXF-1277</strain>
        <strain evidence="2 10">EXF-6152</strain>
        <strain evidence="5 11">EXF-757</strain>
        <strain evidence="4 8">EXF-8738</strain>
    </source>
</reference>
<evidence type="ECO:0000256" key="1">
    <source>
        <dbReference type="SAM" id="MobiDB-lite"/>
    </source>
</evidence>
<dbReference type="Proteomes" id="UP000310708">
    <property type="component" value="Unassembled WGS sequence"/>
</dbReference>
<dbReference type="OrthoDB" id="14339at2759"/>
<organism evidence="4 8">
    <name type="scientific">Wallemia mellicola</name>
    <dbReference type="NCBI Taxonomy" id="1708541"/>
    <lineage>
        <taxon>Eukaryota</taxon>
        <taxon>Fungi</taxon>
        <taxon>Dikarya</taxon>
        <taxon>Basidiomycota</taxon>
        <taxon>Wallemiomycotina</taxon>
        <taxon>Wallemiomycetes</taxon>
        <taxon>Wallemiales</taxon>
        <taxon>Wallemiaceae</taxon>
        <taxon>Wallemia</taxon>
    </lineage>
</organism>